<feature type="compositionally biased region" description="Basic and acidic residues" evidence="1">
    <location>
        <begin position="25"/>
        <end position="34"/>
    </location>
</feature>
<evidence type="ECO:0000256" key="1">
    <source>
        <dbReference type="SAM" id="MobiDB-lite"/>
    </source>
</evidence>
<protein>
    <recommendedName>
        <fullName evidence="4">Retrotransposon gag domain-containing protein</fullName>
    </recommendedName>
</protein>
<accession>A0A420J8A5</accession>
<evidence type="ECO:0008006" key="4">
    <source>
        <dbReference type="Google" id="ProtNLM"/>
    </source>
</evidence>
<dbReference type="AlphaFoldDB" id="A0A420J8A5"/>
<evidence type="ECO:0000313" key="3">
    <source>
        <dbReference type="Proteomes" id="UP000285405"/>
    </source>
</evidence>
<proteinExistence type="predicted"/>
<dbReference type="Proteomes" id="UP000285405">
    <property type="component" value="Unassembled WGS sequence"/>
</dbReference>
<gene>
    <name evidence="2" type="ORF">GcC1_007038</name>
</gene>
<reference evidence="2 3" key="1">
    <citation type="journal article" date="2018" name="BMC Genomics">
        <title>Comparative genome analyses reveal sequence features reflecting distinct modes of host-adaptation between dicot and monocot powdery mildew.</title>
        <authorList>
            <person name="Wu Y."/>
            <person name="Ma X."/>
            <person name="Pan Z."/>
            <person name="Kale S.D."/>
            <person name="Song Y."/>
            <person name="King H."/>
            <person name="Zhang Q."/>
            <person name="Presley C."/>
            <person name="Deng X."/>
            <person name="Wei C.I."/>
            <person name="Xiao S."/>
        </authorList>
    </citation>
    <scope>NUCLEOTIDE SEQUENCE [LARGE SCALE GENOMIC DNA]</scope>
    <source>
        <strain evidence="2">UCSC1</strain>
    </source>
</reference>
<sequence length="377" mass="42343">MFDFNIRRTRPGSAHFFEDSDDREDSPSEVKQKTTKLEDLTVADSRNDTASLRLNAILNTPTTFERAHKITRGLGFETTSEIATEKSIRMAQPPVTRMPALNLPPSDGDGQNADRWLAMLKLDFGAANVDSETHSQIWLEAIYTKVAGKAEDWMDRTLKIKNIMATRQTATITEVKIFEAEFRSRFPGRVAITQQASPFLYAQNLKQEPHENLTAYIYRARELWSSAGGRRTTQMEPMYDMGCQFIVQGFVSGLYEEVVKFKAIENGAMGVTDLEEAISKVNVAVQTLQHIYSYGPQASVGSKALAETQQPQEFLQVSAVNQHNLTPHKPAAQIFPVSLTNNFRNDYYSRSNRPQSSAPPNFHIAQLQSLSQNSNVL</sequence>
<dbReference type="OrthoDB" id="3603463at2759"/>
<organism evidence="2 3">
    <name type="scientific">Golovinomyces cichoracearum</name>
    <dbReference type="NCBI Taxonomy" id="62708"/>
    <lineage>
        <taxon>Eukaryota</taxon>
        <taxon>Fungi</taxon>
        <taxon>Dikarya</taxon>
        <taxon>Ascomycota</taxon>
        <taxon>Pezizomycotina</taxon>
        <taxon>Leotiomycetes</taxon>
        <taxon>Erysiphales</taxon>
        <taxon>Erysiphaceae</taxon>
        <taxon>Golovinomyces</taxon>
    </lineage>
</organism>
<evidence type="ECO:0000313" key="2">
    <source>
        <dbReference type="EMBL" id="RKF83025.1"/>
    </source>
</evidence>
<feature type="non-terminal residue" evidence="2">
    <location>
        <position position="377"/>
    </location>
</feature>
<dbReference type="EMBL" id="MCBR01000786">
    <property type="protein sequence ID" value="RKF83025.1"/>
    <property type="molecule type" value="Genomic_DNA"/>
</dbReference>
<name>A0A420J8A5_9PEZI</name>
<comment type="caution">
    <text evidence="2">The sequence shown here is derived from an EMBL/GenBank/DDBJ whole genome shotgun (WGS) entry which is preliminary data.</text>
</comment>
<feature type="region of interest" description="Disordered" evidence="1">
    <location>
        <begin position="12"/>
        <end position="34"/>
    </location>
</feature>